<name>A0ABR1DGZ8_NECAM</name>
<feature type="chain" id="PRO_5045438047" evidence="2">
    <location>
        <begin position="18"/>
        <end position="72"/>
    </location>
</feature>
<sequence>MFLTSLLRLLRYLCVLCGTLQETRIKGLPVIGIEDYTIYCDEADEKKDTPQQRPASSCVRFSANGDRPPQGL</sequence>
<dbReference type="EMBL" id="JAVFWL010000004">
    <property type="protein sequence ID" value="KAK6749750.1"/>
    <property type="molecule type" value="Genomic_DNA"/>
</dbReference>
<dbReference type="Proteomes" id="UP001303046">
    <property type="component" value="Unassembled WGS sequence"/>
</dbReference>
<keyword evidence="2" id="KW-0732">Signal</keyword>
<evidence type="ECO:0000256" key="1">
    <source>
        <dbReference type="SAM" id="MobiDB-lite"/>
    </source>
</evidence>
<evidence type="ECO:0000313" key="3">
    <source>
        <dbReference type="EMBL" id="KAK6749750.1"/>
    </source>
</evidence>
<protein>
    <submittedName>
        <fullName evidence="3">Uncharacterized protein</fullName>
    </submittedName>
</protein>
<keyword evidence="4" id="KW-1185">Reference proteome</keyword>
<evidence type="ECO:0000256" key="2">
    <source>
        <dbReference type="SAM" id="SignalP"/>
    </source>
</evidence>
<organism evidence="3 4">
    <name type="scientific">Necator americanus</name>
    <name type="common">Human hookworm</name>
    <dbReference type="NCBI Taxonomy" id="51031"/>
    <lineage>
        <taxon>Eukaryota</taxon>
        <taxon>Metazoa</taxon>
        <taxon>Ecdysozoa</taxon>
        <taxon>Nematoda</taxon>
        <taxon>Chromadorea</taxon>
        <taxon>Rhabditida</taxon>
        <taxon>Rhabditina</taxon>
        <taxon>Rhabditomorpha</taxon>
        <taxon>Strongyloidea</taxon>
        <taxon>Ancylostomatidae</taxon>
        <taxon>Bunostominae</taxon>
        <taxon>Necator</taxon>
    </lineage>
</organism>
<comment type="caution">
    <text evidence="3">The sequence shown here is derived from an EMBL/GenBank/DDBJ whole genome shotgun (WGS) entry which is preliminary data.</text>
</comment>
<gene>
    <name evidence="3" type="primary">Necator_chrIV.g15308</name>
    <name evidence="3" type="ORF">RB195_002013</name>
</gene>
<evidence type="ECO:0000313" key="4">
    <source>
        <dbReference type="Proteomes" id="UP001303046"/>
    </source>
</evidence>
<proteinExistence type="predicted"/>
<accession>A0ABR1DGZ8</accession>
<feature type="signal peptide" evidence="2">
    <location>
        <begin position="1"/>
        <end position="17"/>
    </location>
</feature>
<feature type="region of interest" description="Disordered" evidence="1">
    <location>
        <begin position="46"/>
        <end position="72"/>
    </location>
</feature>
<reference evidence="3 4" key="1">
    <citation type="submission" date="2023-08" db="EMBL/GenBank/DDBJ databases">
        <title>A Necator americanus chromosomal reference genome.</title>
        <authorList>
            <person name="Ilik V."/>
            <person name="Petrzelkova K.J."/>
            <person name="Pardy F."/>
            <person name="Fuh T."/>
            <person name="Niatou-Singa F.S."/>
            <person name="Gouil Q."/>
            <person name="Baker L."/>
            <person name="Ritchie M.E."/>
            <person name="Jex A.R."/>
            <person name="Gazzola D."/>
            <person name="Li H."/>
            <person name="Toshio Fujiwara R."/>
            <person name="Zhan B."/>
            <person name="Aroian R.V."/>
            <person name="Pafco B."/>
            <person name="Schwarz E.M."/>
        </authorList>
    </citation>
    <scope>NUCLEOTIDE SEQUENCE [LARGE SCALE GENOMIC DNA]</scope>
    <source>
        <strain evidence="3 4">Aroian</strain>
        <tissue evidence="3">Whole animal</tissue>
    </source>
</reference>